<organism evidence="1 2">
    <name type="scientific">Geodia barretti</name>
    <name type="common">Barrett's horny sponge</name>
    <dbReference type="NCBI Taxonomy" id="519541"/>
    <lineage>
        <taxon>Eukaryota</taxon>
        <taxon>Metazoa</taxon>
        <taxon>Porifera</taxon>
        <taxon>Demospongiae</taxon>
        <taxon>Heteroscleromorpha</taxon>
        <taxon>Tetractinellida</taxon>
        <taxon>Astrophorina</taxon>
        <taxon>Geodiidae</taxon>
        <taxon>Geodia</taxon>
    </lineage>
</organism>
<proteinExistence type="predicted"/>
<dbReference type="AlphaFoldDB" id="A0AA35T504"/>
<accession>A0AA35T504</accession>
<keyword evidence="2" id="KW-1185">Reference proteome</keyword>
<feature type="non-terminal residue" evidence="1">
    <location>
        <position position="1"/>
    </location>
</feature>
<evidence type="ECO:0000313" key="1">
    <source>
        <dbReference type="EMBL" id="CAI8040942.1"/>
    </source>
</evidence>
<name>A0AA35T504_GEOBA</name>
<gene>
    <name evidence="1" type="ORF">GBAR_LOCUS22759</name>
</gene>
<dbReference type="Proteomes" id="UP001174909">
    <property type="component" value="Unassembled WGS sequence"/>
</dbReference>
<comment type="caution">
    <text evidence="1">The sequence shown here is derived from an EMBL/GenBank/DDBJ whole genome shotgun (WGS) entry which is preliminary data.</text>
</comment>
<evidence type="ECO:0000313" key="2">
    <source>
        <dbReference type="Proteomes" id="UP001174909"/>
    </source>
</evidence>
<protein>
    <submittedName>
        <fullName evidence="1">Uncharacterized protein</fullName>
    </submittedName>
</protein>
<sequence length="151" mass="16701">PPRRGHHCVTRSIDRGCPTEVPWASTCVVRLMHNPIFPADRSGFSVTRILDTERAARAALFLFDDPLSLFPVYQRVMPSLQAHFPFFASLSELKLFVETQRDRKKDAVVCTSPLTGAGQLGHRNGNLLGVTCRSISFGVTTRYTVAPGNMA</sequence>
<dbReference type="EMBL" id="CASHTH010003152">
    <property type="protein sequence ID" value="CAI8040942.1"/>
    <property type="molecule type" value="Genomic_DNA"/>
</dbReference>
<reference evidence="1" key="1">
    <citation type="submission" date="2023-03" db="EMBL/GenBank/DDBJ databases">
        <authorList>
            <person name="Steffen K."/>
            <person name="Cardenas P."/>
        </authorList>
    </citation>
    <scope>NUCLEOTIDE SEQUENCE</scope>
</reference>